<organism evidence="2 3">
    <name type="scientific">Vanilla planifolia</name>
    <name type="common">Vanilla</name>
    <dbReference type="NCBI Taxonomy" id="51239"/>
    <lineage>
        <taxon>Eukaryota</taxon>
        <taxon>Viridiplantae</taxon>
        <taxon>Streptophyta</taxon>
        <taxon>Embryophyta</taxon>
        <taxon>Tracheophyta</taxon>
        <taxon>Spermatophyta</taxon>
        <taxon>Magnoliopsida</taxon>
        <taxon>Liliopsida</taxon>
        <taxon>Asparagales</taxon>
        <taxon>Orchidaceae</taxon>
        <taxon>Vanilloideae</taxon>
        <taxon>Vanilleae</taxon>
        <taxon>Vanilla</taxon>
    </lineage>
</organism>
<protein>
    <submittedName>
        <fullName evidence="2">Uncharacterized protein</fullName>
    </submittedName>
</protein>
<reference evidence="2 3" key="1">
    <citation type="journal article" date="2020" name="Nat. Food">
        <title>A phased Vanilla planifolia genome enables genetic improvement of flavour and production.</title>
        <authorList>
            <person name="Hasing T."/>
            <person name="Tang H."/>
            <person name="Brym M."/>
            <person name="Khazi F."/>
            <person name="Huang T."/>
            <person name="Chambers A.H."/>
        </authorList>
    </citation>
    <scope>NUCLEOTIDE SEQUENCE [LARGE SCALE GENOMIC DNA]</scope>
    <source>
        <tissue evidence="2">Leaf</tissue>
    </source>
</reference>
<dbReference type="PANTHER" id="PTHR34797:SF1">
    <property type="entry name" value="ATG8-INTERACTING PROTEIN 2"/>
    <property type="match status" value="1"/>
</dbReference>
<dbReference type="EMBL" id="JADCNM010000014">
    <property type="protein sequence ID" value="KAG0454177.1"/>
    <property type="molecule type" value="Genomic_DNA"/>
</dbReference>
<evidence type="ECO:0000313" key="2">
    <source>
        <dbReference type="EMBL" id="KAG0454177.1"/>
    </source>
</evidence>
<comment type="caution">
    <text evidence="2">The sequence shown here is derived from an EMBL/GenBank/DDBJ whole genome shotgun (WGS) entry which is preliminary data.</text>
</comment>
<dbReference type="AlphaFoldDB" id="A0A835UA93"/>
<dbReference type="Proteomes" id="UP000639772">
    <property type="component" value="Unassembled WGS sequence"/>
</dbReference>
<dbReference type="PANTHER" id="PTHR34797">
    <property type="entry name" value="ATG8-INTERACTING PROTEIN 2"/>
    <property type="match status" value="1"/>
</dbReference>
<name>A0A835UA93_VANPL</name>
<sequence>MRKPFNLYYKKFLLSLINKDEKNFILHKVFMEEIMRAMGESFLTSLGVQLLGKKRSQDTPFRQEEILMYTFEVTRAFKLNVLEIMADGDSSRGADWEVVALTASTYVASPGPDAGPSDDYKNREFVREQESSAIFLSDHFVFPPHEHENLPIELDCCEVPDHPGIYGILPIEDGLEPESSINSMEFQEGQTHGFSNAEVDCGPMVHSDDENDVDDYDSSNQHDNMPSDFVQCGETSDGGKSGESILPYEAWWKRHAISLYKQAKETNTYWSICVAAAVMGLVVLGQQWQREKIQLQRLKLQFSITNERMSRMLGSLTGFKDVLIAAHQRRSLIHAGTASNI</sequence>
<accession>A0A835UA93</accession>
<dbReference type="OrthoDB" id="604034at2759"/>
<feature type="region of interest" description="Disordered" evidence="1">
    <location>
        <begin position="197"/>
        <end position="226"/>
    </location>
</feature>
<dbReference type="InterPro" id="IPR040304">
    <property type="entry name" value="ATG8-IP-1/2"/>
</dbReference>
<gene>
    <name evidence="2" type="ORF">HPP92_025481</name>
</gene>
<evidence type="ECO:0000256" key="1">
    <source>
        <dbReference type="SAM" id="MobiDB-lite"/>
    </source>
</evidence>
<proteinExistence type="predicted"/>
<evidence type="ECO:0000313" key="3">
    <source>
        <dbReference type="Proteomes" id="UP000639772"/>
    </source>
</evidence>